<keyword evidence="1" id="KW-0472">Membrane</keyword>
<evidence type="ECO:0000313" key="4">
    <source>
        <dbReference type="Proteomes" id="UP000196778"/>
    </source>
</evidence>
<sequence length="126" mass="12992">MDAELRAPLGGWLDSAHRNGLPSWIGYATVESLANVALYLPAAAIAGALVPPRFVPAVPVAALLLSVGVELTQDLLLPGRTGDPRDVLANTAGAAIGAAMLLLIRRRRRRRAGTAPATEKTPGPGA</sequence>
<gene>
    <name evidence="3" type="ORF">FM119_01020</name>
</gene>
<evidence type="ECO:0000259" key="2">
    <source>
        <dbReference type="Pfam" id="PF04892"/>
    </source>
</evidence>
<dbReference type="Proteomes" id="UP000196778">
    <property type="component" value="Unassembled WGS sequence"/>
</dbReference>
<dbReference type="Pfam" id="PF04892">
    <property type="entry name" value="VanZ"/>
    <property type="match status" value="1"/>
</dbReference>
<keyword evidence="1" id="KW-0812">Transmembrane</keyword>
<dbReference type="EMBL" id="FUKR01000006">
    <property type="protein sequence ID" value="SJN17553.1"/>
    <property type="molecule type" value="Genomic_DNA"/>
</dbReference>
<proteinExistence type="predicted"/>
<dbReference type="InterPro" id="IPR006976">
    <property type="entry name" value="VanZ-like"/>
</dbReference>
<name>A0A1R4IE30_9MICO</name>
<evidence type="ECO:0000313" key="3">
    <source>
        <dbReference type="EMBL" id="SJN17553.1"/>
    </source>
</evidence>
<dbReference type="AlphaFoldDB" id="A0A1R4IE30"/>
<reference evidence="4" key="1">
    <citation type="submission" date="2017-02" db="EMBL/GenBank/DDBJ databases">
        <authorList>
            <person name="Dridi B."/>
        </authorList>
    </citation>
    <scope>NUCLEOTIDE SEQUENCE [LARGE SCALE GENOMIC DNA]</scope>
    <source>
        <strain evidence="4">EB411</strain>
    </source>
</reference>
<accession>A0A1R4IE30</accession>
<feature type="transmembrane region" description="Helical" evidence="1">
    <location>
        <begin position="24"/>
        <end position="42"/>
    </location>
</feature>
<feature type="transmembrane region" description="Helical" evidence="1">
    <location>
        <begin position="54"/>
        <end position="72"/>
    </location>
</feature>
<keyword evidence="4" id="KW-1185">Reference proteome</keyword>
<feature type="transmembrane region" description="Helical" evidence="1">
    <location>
        <begin position="87"/>
        <end position="104"/>
    </location>
</feature>
<organism evidence="3 4">
    <name type="scientific">Mycetocola reblochoni REB411</name>
    <dbReference type="NCBI Taxonomy" id="1255698"/>
    <lineage>
        <taxon>Bacteria</taxon>
        <taxon>Bacillati</taxon>
        <taxon>Actinomycetota</taxon>
        <taxon>Actinomycetes</taxon>
        <taxon>Micrococcales</taxon>
        <taxon>Microbacteriaceae</taxon>
        <taxon>Mycetocola</taxon>
    </lineage>
</organism>
<keyword evidence="1" id="KW-1133">Transmembrane helix</keyword>
<evidence type="ECO:0000256" key="1">
    <source>
        <dbReference type="SAM" id="Phobius"/>
    </source>
</evidence>
<feature type="domain" description="VanZ-like" evidence="2">
    <location>
        <begin position="28"/>
        <end position="104"/>
    </location>
</feature>
<protein>
    <recommendedName>
        <fullName evidence="2">VanZ-like domain-containing protein</fullName>
    </recommendedName>
</protein>